<feature type="chain" id="PRO_5043732098" evidence="1">
    <location>
        <begin position="20"/>
        <end position="119"/>
    </location>
</feature>
<proteinExistence type="predicted"/>
<gene>
    <name evidence="2" type="ORF">TWF694_000860</name>
</gene>
<keyword evidence="3" id="KW-1185">Reference proteome</keyword>
<reference evidence="2 3" key="1">
    <citation type="submission" date="2019-10" db="EMBL/GenBank/DDBJ databases">
        <authorList>
            <person name="Palmer J.M."/>
        </authorList>
    </citation>
    <scope>NUCLEOTIDE SEQUENCE [LARGE SCALE GENOMIC DNA]</scope>
    <source>
        <strain evidence="2 3">TWF694</strain>
    </source>
</reference>
<protein>
    <submittedName>
        <fullName evidence="2">Uncharacterized protein</fullName>
    </submittedName>
</protein>
<sequence length="119" mass="13149">MVAIKYLSILPFLFSLAAAADCYDEDRSRSSSGLANWALGTLKWDGKDRRCTYATGGHVTCKACYRTQGQPRRFIEAAENIRGQCLGGGTTYEQGYWEADGLRVCFDCANSGHCNDKDM</sequence>
<keyword evidence="1" id="KW-0732">Signal</keyword>
<evidence type="ECO:0000313" key="3">
    <source>
        <dbReference type="Proteomes" id="UP001365542"/>
    </source>
</evidence>
<name>A0AAV9XQ77_9PEZI</name>
<dbReference type="AlphaFoldDB" id="A0AAV9XQ77"/>
<evidence type="ECO:0000313" key="2">
    <source>
        <dbReference type="EMBL" id="KAK6544153.1"/>
    </source>
</evidence>
<organism evidence="2 3">
    <name type="scientific">Orbilia ellipsospora</name>
    <dbReference type="NCBI Taxonomy" id="2528407"/>
    <lineage>
        <taxon>Eukaryota</taxon>
        <taxon>Fungi</taxon>
        <taxon>Dikarya</taxon>
        <taxon>Ascomycota</taxon>
        <taxon>Pezizomycotina</taxon>
        <taxon>Orbiliomycetes</taxon>
        <taxon>Orbiliales</taxon>
        <taxon>Orbiliaceae</taxon>
        <taxon>Orbilia</taxon>
    </lineage>
</organism>
<accession>A0AAV9XQ77</accession>
<feature type="signal peptide" evidence="1">
    <location>
        <begin position="1"/>
        <end position="19"/>
    </location>
</feature>
<dbReference type="Proteomes" id="UP001365542">
    <property type="component" value="Unassembled WGS sequence"/>
</dbReference>
<comment type="caution">
    <text evidence="2">The sequence shown here is derived from an EMBL/GenBank/DDBJ whole genome shotgun (WGS) entry which is preliminary data.</text>
</comment>
<dbReference type="EMBL" id="JAVHJO010000001">
    <property type="protein sequence ID" value="KAK6544153.1"/>
    <property type="molecule type" value="Genomic_DNA"/>
</dbReference>
<evidence type="ECO:0000256" key="1">
    <source>
        <dbReference type="SAM" id="SignalP"/>
    </source>
</evidence>